<keyword evidence="10" id="KW-0472">Membrane</keyword>
<dbReference type="WBParaSite" id="L893_g27158.t1">
    <property type="protein sequence ID" value="L893_g27158.t1"/>
    <property type="gene ID" value="L893_g27158"/>
</dbReference>
<dbReference type="FunFam" id="3.40.50.11660:FF:000002">
    <property type="entry name" value="Alpha-(1,3)-fucosyltransferase"/>
    <property type="match status" value="1"/>
</dbReference>
<keyword evidence="9 12" id="KW-0333">Golgi apparatus</keyword>
<protein>
    <recommendedName>
        <fullName evidence="12">Fucosyltransferase</fullName>
        <ecNumber evidence="12">2.4.1.-</ecNumber>
    </recommendedName>
</protein>
<evidence type="ECO:0000256" key="1">
    <source>
        <dbReference type="ARBA" id="ARBA00004447"/>
    </source>
</evidence>
<keyword evidence="11" id="KW-0325">Glycoprotein</keyword>
<evidence type="ECO:0000256" key="12">
    <source>
        <dbReference type="RuleBase" id="RU003832"/>
    </source>
</evidence>
<keyword evidence="15" id="KW-1185">Reference proteome</keyword>
<dbReference type="UniPathway" id="UPA00378"/>
<reference evidence="16" key="1">
    <citation type="submission" date="2016-11" db="UniProtKB">
        <authorList>
            <consortium name="WormBaseParasite"/>
        </authorList>
    </citation>
    <scope>IDENTIFICATION</scope>
</reference>
<evidence type="ECO:0000256" key="4">
    <source>
        <dbReference type="ARBA" id="ARBA00022676"/>
    </source>
</evidence>
<dbReference type="AlphaFoldDB" id="A0A1I7ZJV7"/>
<dbReference type="PANTHER" id="PTHR48438:SF1">
    <property type="entry name" value="ALPHA-(1,3)-FUCOSYLTRANSFERASE C-RELATED"/>
    <property type="match status" value="1"/>
</dbReference>
<evidence type="ECO:0000256" key="5">
    <source>
        <dbReference type="ARBA" id="ARBA00022679"/>
    </source>
</evidence>
<keyword evidence="6 12" id="KW-0812">Transmembrane</keyword>
<evidence type="ECO:0000256" key="2">
    <source>
        <dbReference type="ARBA" id="ARBA00004922"/>
    </source>
</evidence>
<comment type="subcellular location">
    <subcellularLocation>
        <location evidence="1 12">Golgi apparatus</location>
        <location evidence="1 12">Golgi stack membrane</location>
        <topology evidence="1 12">Single-pass type II membrane protein</topology>
    </subcellularLocation>
</comment>
<comment type="pathway">
    <text evidence="2">Protein modification; protein glycosylation.</text>
</comment>
<evidence type="ECO:0000256" key="10">
    <source>
        <dbReference type="ARBA" id="ARBA00023136"/>
    </source>
</evidence>
<dbReference type="Pfam" id="PF17039">
    <property type="entry name" value="Glyco_tran_10_N"/>
    <property type="match status" value="1"/>
</dbReference>
<dbReference type="Gene3D" id="3.40.50.11660">
    <property type="entry name" value="Glycosyl transferase family 10, C-terminal domain"/>
    <property type="match status" value="1"/>
</dbReference>
<comment type="similarity">
    <text evidence="3 12">Belongs to the glycosyltransferase 10 family.</text>
</comment>
<dbReference type="PANTHER" id="PTHR48438">
    <property type="entry name" value="ALPHA-(1,3)-FUCOSYLTRANSFERASE C-RELATED"/>
    <property type="match status" value="1"/>
</dbReference>
<evidence type="ECO:0000256" key="7">
    <source>
        <dbReference type="ARBA" id="ARBA00022968"/>
    </source>
</evidence>
<keyword evidence="8" id="KW-1133">Transmembrane helix</keyword>
<keyword evidence="5 12" id="KW-0808">Transferase</keyword>
<dbReference type="Proteomes" id="UP000095287">
    <property type="component" value="Unplaced"/>
</dbReference>
<keyword evidence="7" id="KW-0735">Signal-anchor</keyword>
<dbReference type="InterPro" id="IPR031481">
    <property type="entry name" value="Glyco_tran_10_N"/>
</dbReference>
<evidence type="ECO:0000256" key="11">
    <source>
        <dbReference type="ARBA" id="ARBA00023180"/>
    </source>
</evidence>
<accession>A0A1I7ZJV7</accession>
<feature type="domain" description="Fucosyltransferase N-terminal" evidence="14">
    <location>
        <begin position="63"/>
        <end position="170"/>
    </location>
</feature>
<dbReference type="InterPro" id="IPR055270">
    <property type="entry name" value="Glyco_tran_10_C"/>
</dbReference>
<dbReference type="GO" id="GO:0032580">
    <property type="term" value="C:Golgi cisterna membrane"/>
    <property type="evidence" value="ECO:0007669"/>
    <property type="project" value="UniProtKB-SubCell"/>
</dbReference>
<dbReference type="InterPro" id="IPR038577">
    <property type="entry name" value="GT10-like_C_sf"/>
</dbReference>
<dbReference type="Pfam" id="PF00852">
    <property type="entry name" value="Glyco_transf_10"/>
    <property type="match status" value="1"/>
</dbReference>
<dbReference type="EC" id="2.4.1.-" evidence="12"/>
<evidence type="ECO:0000313" key="16">
    <source>
        <dbReference type="WBParaSite" id="L893_g27158.t1"/>
    </source>
</evidence>
<evidence type="ECO:0000313" key="15">
    <source>
        <dbReference type="Proteomes" id="UP000095287"/>
    </source>
</evidence>
<organism evidence="15 16">
    <name type="scientific">Steinernema glaseri</name>
    <dbReference type="NCBI Taxonomy" id="37863"/>
    <lineage>
        <taxon>Eukaryota</taxon>
        <taxon>Metazoa</taxon>
        <taxon>Ecdysozoa</taxon>
        <taxon>Nematoda</taxon>
        <taxon>Chromadorea</taxon>
        <taxon>Rhabditida</taxon>
        <taxon>Tylenchina</taxon>
        <taxon>Panagrolaimomorpha</taxon>
        <taxon>Strongyloidoidea</taxon>
        <taxon>Steinernematidae</taxon>
        <taxon>Steinernema</taxon>
    </lineage>
</organism>
<evidence type="ECO:0000259" key="14">
    <source>
        <dbReference type="Pfam" id="PF17039"/>
    </source>
</evidence>
<dbReference type="SUPFAM" id="SSF53756">
    <property type="entry name" value="UDP-Glycosyltransferase/glycogen phosphorylase"/>
    <property type="match status" value="1"/>
</dbReference>
<dbReference type="GO" id="GO:0008417">
    <property type="term" value="F:fucosyltransferase activity"/>
    <property type="evidence" value="ECO:0007669"/>
    <property type="project" value="InterPro"/>
</dbReference>
<keyword evidence="4 12" id="KW-0328">Glycosyltransferase</keyword>
<dbReference type="InterPro" id="IPR001503">
    <property type="entry name" value="Glyco_trans_10"/>
</dbReference>
<evidence type="ECO:0000259" key="13">
    <source>
        <dbReference type="Pfam" id="PF00852"/>
    </source>
</evidence>
<evidence type="ECO:0000256" key="6">
    <source>
        <dbReference type="ARBA" id="ARBA00022692"/>
    </source>
</evidence>
<proteinExistence type="inferred from homology"/>
<evidence type="ECO:0000256" key="3">
    <source>
        <dbReference type="ARBA" id="ARBA00008919"/>
    </source>
</evidence>
<feature type="domain" description="Fucosyltransferase C-terminal" evidence="13">
    <location>
        <begin position="198"/>
        <end position="372"/>
    </location>
</feature>
<evidence type="ECO:0000256" key="8">
    <source>
        <dbReference type="ARBA" id="ARBA00022989"/>
    </source>
</evidence>
<evidence type="ECO:0000256" key="9">
    <source>
        <dbReference type="ARBA" id="ARBA00023034"/>
    </source>
</evidence>
<sequence>MMRNRLKSLGLAILVCCGIYVMYFSFPGAERLSKSTVFTLVPANSIVKDEIADPTPTETSAPQEKIILLWTTIFQNKEPPSDSCSDLPGQCHFTNNRSLLSEAHAVLFHGDDIDKNDLPERTSYEQRFVFWTMESTFMSFNERFTGKLPLNFFNWTMTVSRESDIHHPYGGYWLSPEIVKEKHITPENLHFTEDEFQWDKRKKAIFWLVSNCNTVSRRELAVQRLSKYIPVTISGKCGTGFCEGDCNKQIPGYYFYMALENAICNDYVTEKYWDRYKYLSVPIVMRRRIYEKIIPPGSFIAMDDFSSPEAMGKHLHYLMKNRTAYMEYFNWRKKGWTHVYSAEGYHLGPCRLCERLYETDVERKTYSDVNKWFSKTLNCERSQFARNWV</sequence>
<name>A0A1I7ZJV7_9BILA</name>